<comment type="caution">
    <text evidence="1">The sequence shown here is derived from an EMBL/GenBank/DDBJ whole genome shotgun (WGS) entry which is preliminary data.</text>
</comment>
<name>A0ABT8N4W0_9BACL</name>
<accession>A0ABT8N4W0</accession>
<proteinExistence type="predicted"/>
<dbReference type="Proteomes" id="UP001172055">
    <property type="component" value="Unassembled WGS sequence"/>
</dbReference>
<evidence type="ECO:0000313" key="2">
    <source>
        <dbReference type="Proteomes" id="UP001172055"/>
    </source>
</evidence>
<gene>
    <name evidence="1" type="ORF">QWY14_12760</name>
</gene>
<reference evidence="1 2" key="1">
    <citation type="submission" date="2023-06" db="EMBL/GenBank/DDBJ databases">
        <title>Novel species in genus Planococcus.</title>
        <authorList>
            <person name="Ning S."/>
        </authorList>
    </citation>
    <scope>NUCLEOTIDE SEQUENCE [LARGE SCALE GENOMIC DNA]</scope>
    <source>
        <strain evidence="1 2">N028</strain>
    </source>
</reference>
<evidence type="ECO:0000313" key="1">
    <source>
        <dbReference type="EMBL" id="MDN7242677.1"/>
    </source>
</evidence>
<protein>
    <submittedName>
        <fullName evidence="1">Uncharacterized protein</fullName>
    </submittedName>
</protein>
<dbReference type="EMBL" id="JAUJWV010000002">
    <property type="protein sequence ID" value="MDN7242677.1"/>
    <property type="molecule type" value="Genomic_DNA"/>
</dbReference>
<sequence>MSFPLKEEVYYFTRVKDTHEQNSELYITLFARLMVKTAVKVKTIWVEIEEVKWEQASTKLQAMTNRMYTYSIPENVFHELLRVSEVCHKELYYLTPIYKTKKQVALG</sequence>
<organism evidence="1 2">
    <name type="scientific">Planococcus shixiaomingii</name>
    <dbReference type="NCBI Taxonomy" id="3058393"/>
    <lineage>
        <taxon>Bacteria</taxon>
        <taxon>Bacillati</taxon>
        <taxon>Bacillota</taxon>
        <taxon>Bacilli</taxon>
        <taxon>Bacillales</taxon>
        <taxon>Caryophanaceae</taxon>
        <taxon>Planococcus</taxon>
    </lineage>
</organism>
<dbReference type="RefSeq" id="WP_301724230.1">
    <property type="nucleotide sequence ID" value="NZ_JAUJWV010000002.1"/>
</dbReference>
<keyword evidence="2" id="KW-1185">Reference proteome</keyword>